<keyword evidence="2" id="KW-1185">Reference proteome</keyword>
<dbReference type="EMBL" id="CATNWA010011686">
    <property type="protein sequence ID" value="CAI9562150.1"/>
    <property type="molecule type" value="Genomic_DNA"/>
</dbReference>
<name>A0ABN9CPQ8_9NEOB</name>
<feature type="non-terminal residue" evidence="1">
    <location>
        <position position="86"/>
    </location>
</feature>
<proteinExistence type="predicted"/>
<protein>
    <submittedName>
        <fullName evidence="1">Uncharacterized protein</fullName>
    </submittedName>
</protein>
<comment type="caution">
    <text evidence="1">The sequence shown here is derived from an EMBL/GenBank/DDBJ whole genome shotgun (WGS) entry which is preliminary data.</text>
</comment>
<accession>A0ABN9CPQ8</accession>
<evidence type="ECO:0000313" key="2">
    <source>
        <dbReference type="Proteomes" id="UP001162483"/>
    </source>
</evidence>
<evidence type="ECO:0000313" key="1">
    <source>
        <dbReference type="EMBL" id="CAI9562150.1"/>
    </source>
</evidence>
<organism evidence="1 2">
    <name type="scientific">Staurois parvus</name>
    <dbReference type="NCBI Taxonomy" id="386267"/>
    <lineage>
        <taxon>Eukaryota</taxon>
        <taxon>Metazoa</taxon>
        <taxon>Chordata</taxon>
        <taxon>Craniata</taxon>
        <taxon>Vertebrata</taxon>
        <taxon>Euteleostomi</taxon>
        <taxon>Amphibia</taxon>
        <taxon>Batrachia</taxon>
        <taxon>Anura</taxon>
        <taxon>Neobatrachia</taxon>
        <taxon>Ranoidea</taxon>
        <taxon>Ranidae</taxon>
        <taxon>Staurois</taxon>
    </lineage>
</organism>
<dbReference type="Proteomes" id="UP001162483">
    <property type="component" value="Unassembled WGS sequence"/>
</dbReference>
<gene>
    <name evidence="1" type="ORF">SPARVUS_LOCUS5560708</name>
</gene>
<reference evidence="1" key="1">
    <citation type="submission" date="2023-05" db="EMBL/GenBank/DDBJ databases">
        <authorList>
            <person name="Stuckert A."/>
        </authorList>
    </citation>
    <scope>NUCLEOTIDE SEQUENCE</scope>
</reference>
<sequence>MSLFVIFKFPAILSPVHPDARRGWNPDDRCRHLMDYIAGDTAGGTSRERRTRQVIEGSRSNAACIPECSSGLPLVLHSGIPPGRLP</sequence>